<protein>
    <submittedName>
        <fullName evidence="1">Uncharacterized protein</fullName>
    </submittedName>
</protein>
<reference evidence="2" key="2">
    <citation type="submission" date="2013-04" db="EMBL/GenBank/DDBJ databases">
        <title>Genomic mechanisms accounting for the adaptation to parasitism in nematode-trapping fungi.</title>
        <authorList>
            <person name="Ahren D.G."/>
        </authorList>
    </citation>
    <scope>NUCLEOTIDE SEQUENCE [LARGE SCALE GENOMIC DNA]</scope>
    <source>
        <strain evidence="2">CBS 200.50</strain>
    </source>
</reference>
<dbReference type="OrthoDB" id="3862662at2759"/>
<sequence>MTIFYTLLECLKSSSRYWQISGKYWRLLNQAAAEFVGGNQAGTGRAPSSPNVLLAVVDQWIPTSDLEDRSRPDPMISTTTVAAGEPNIFEIKEIMSNFESADAEGQMESRFRNFSIPETFDMPQLTSDNWLTTSLFASSGYQHYIN</sequence>
<name>S7ZZN7_DACHA</name>
<proteinExistence type="predicted"/>
<dbReference type="AlphaFoldDB" id="S7ZZN7"/>
<comment type="caution">
    <text evidence="1">The sequence shown here is derived from an EMBL/GenBank/DDBJ whole genome shotgun (WGS) entry which is preliminary data.</text>
</comment>
<dbReference type="EMBL" id="AQGS01000958">
    <property type="protein sequence ID" value="EPS36225.1"/>
    <property type="molecule type" value="Genomic_DNA"/>
</dbReference>
<gene>
    <name evidence="1" type="ORF">H072_10348</name>
</gene>
<dbReference type="Proteomes" id="UP000015100">
    <property type="component" value="Unassembled WGS sequence"/>
</dbReference>
<evidence type="ECO:0000313" key="1">
    <source>
        <dbReference type="EMBL" id="EPS36225.1"/>
    </source>
</evidence>
<keyword evidence="2" id="KW-1185">Reference proteome</keyword>
<accession>S7ZZN7</accession>
<organism evidence="1 2">
    <name type="scientific">Dactylellina haptotyla (strain CBS 200.50)</name>
    <name type="common">Nematode-trapping fungus</name>
    <name type="synonym">Monacrosporium haptotylum</name>
    <dbReference type="NCBI Taxonomy" id="1284197"/>
    <lineage>
        <taxon>Eukaryota</taxon>
        <taxon>Fungi</taxon>
        <taxon>Dikarya</taxon>
        <taxon>Ascomycota</taxon>
        <taxon>Pezizomycotina</taxon>
        <taxon>Orbiliomycetes</taxon>
        <taxon>Orbiliales</taxon>
        <taxon>Orbiliaceae</taxon>
        <taxon>Dactylellina</taxon>
    </lineage>
</organism>
<dbReference type="HOGENOM" id="CLU_1777364_0_0_1"/>
<reference evidence="1 2" key="1">
    <citation type="journal article" date="2013" name="PLoS Genet.">
        <title>Genomic mechanisms accounting for the adaptation to parasitism in nematode-trapping fungi.</title>
        <authorList>
            <person name="Meerupati T."/>
            <person name="Andersson K.M."/>
            <person name="Friman E."/>
            <person name="Kumar D."/>
            <person name="Tunlid A."/>
            <person name="Ahren D."/>
        </authorList>
    </citation>
    <scope>NUCLEOTIDE SEQUENCE [LARGE SCALE GENOMIC DNA]</scope>
    <source>
        <strain evidence="1 2">CBS 200.50</strain>
    </source>
</reference>
<evidence type="ECO:0000313" key="2">
    <source>
        <dbReference type="Proteomes" id="UP000015100"/>
    </source>
</evidence>